<feature type="transmembrane region" description="Helical" evidence="1">
    <location>
        <begin position="63"/>
        <end position="81"/>
    </location>
</feature>
<dbReference type="InterPro" id="IPR029787">
    <property type="entry name" value="Nucleotide_cyclase"/>
</dbReference>
<keyword evidence="1" id="KW-0812">Transmembrane</keyword>
<dbReference type="PANTHER" id="PTHR44757:SF2">
    <property type="entry name" value="BIOFILM ARCHITECTURE MAINTENANCE PROTEIN MBAA"/>
    <property type="match status" value="1"/>
</dbReference>
<name>A0A5D0CT95_9BACL</name>
<feature type="transmembrane region" description="Helical" evidence="1">
    <location>
        <begin position="12"/>
        <end position="32"/>
    </location>
</feature>
<feature type="domain" description="PAS" evidence="2">
    <location>
        <begin position="170"/>
        <end position="243"/>
    </location>
</feature>
<feature type="transmembrane region" description="Helical" evidence="1">
    <location>
        <begin position="38"/>
        <end position="56"/>
    </location>
</feature>
<evidence type="ECO:0000259" key="3">
    <source>
        <dbReference type="PROSITE" id="PS50113"/>
    </source>
</evidence>
<dbReference type="RefSeq" id="WP_148453302.1">
    <property type="nucleotide sequence ID" value="NZ_VSDO01000003.1"/>
</dbReference>
<dbReference type="InterPro" id="IPR000160">
    <property type="entry name" value="GGDEF_dom"/>
</dbReference>
<dbReference type="PROSITE" id="PS50113">
    <property type="entry name" value="PAC"/>
    <property type="match status" value="1"/>
</dbReference>
<dbReference type="FunFam" id="3.30.70.270:FF:000001">
    <property type="entry name" value="Diguanylate cyclase domain protein"/>
    <property type="match status" value="1"/>
</dbReference>
<evidence type="ECO:0000313" key="6">
    <source>
        <dbReference type="Proteomes" id="UP000325218"/>
    </source>
</evidence>
<dbReference type="InterPro" id="IPR043128">
    <property type="entry name" value="Rev_trsase/Diguanyl_cyclase"/>
</dbReference>
<reference evidence="5 6" key="1">
    <citation type="submission" date="2019-08" db="EMBL/GenBank/DDBJ databases">
        <title>Genome sequencing of Paenibacillus faecis DSM 23593(T).</title>
        <authorList>
            <person name="Kook J.-K."/>
            <person name="Park S.-N."/>
            <person name="Lim Y.K."/>
        </authorList>
    </citation>
    <scope>NUCLEOTIDE SEQUENCE [LARGE SCALE GENOMIC DNA]</scope>
    <source>
        <strain evidence="5 6">DSM 23593</strain>
    </source>
</reference>
<dbReference type="InterPro" id="IPR000014">
    <property type="entry name" value="PAS"/>
</dbReference>
<sequence>MNRLQEIHRRNVLMLKLLWSFYGIALAVNLIMDKSIDVIYPPVGLLVGLIMLLLVNSRRVPEIVMLLMIVSLYVFFVSHAIIYPYSINYIFLGLVPLFALLYLDFRAVLLSGGLYLASAAYLFIRFRDNMFPETAANDVIYIVIFGAFTTVFSFLFTRYTKSLWLKAEKNGIQLSNILENVKIATWSFDLSVGVMTLSDGIVHITGWPPEAFKGDYHLLTGLVLPADKPRIMQAQKEMVLDKRSVNLECRIYDKDGEYRWTQIRGTPLFNELGHLERLEGVIIDITERKRLEEQVEYLAYHDELTGLPNRALFQMKFDQYVHDGMTPLTIMFIDLDNFKEVNDAFGHTAGDLLLKETAGRLCSHIRDSDTVCRLGGDEFLVLLSASDQRHASKVAERIIGSLSEPYYYQGYPLVTTPSIGICVYDGGPGDLDRLIREADEAMYEAKREGRNQYYVHPSSLEATV</sequence>
<feature type="transmembrane region" description="Helical" evidence="1">
    <location>
        <begin position="108"/>
        <end position="127"/>
    </location>
</feature>
<dbReference type="Pfam" id="PF00990">
    <property type="entry name" value="GGDEF"/>
    <property type="match status" value="1"/>
</dbReference>
<dbReference type="Gene3D" id="3.30.70.270">
    <property type="match status" value="1"/>
</dbReference>
<evidence type="ECO:0000259" key="4">
    <source>
        <dbReference type="PROSITE" id="PS50887"/>
    </source>
</evidence>
<proteinExistence type="predicted"/>
<keyword evidence="1" id="KW-1133">Transmembrane helix</keyword>
<dbReference type="PROSITE" id="PS50112">
    <property type="entry name" value="PAS"/>
    <property type="match status" value="1"/>
</dbReference>
<dbReference type="SMART" id="SM00267">
    <property type="entry name" value="GGDEF"/>
    <property type="match status" value="1"/>
</dbReference>
<keyword evidence="1" id="KW-0472">Membrane</keyword>
<dbReference type="AlphaFoldDB" id="A0A5D0CT95"/>
<organism evidence="5 6">
    <name type="scientific">Paenibacillus faecis</name>
    <dbReference type="NCBI Taxonomy" id="862114"/>
    <lineage>
        <taxon>Bacteria</taxon>
        <taxon>Bacillati</taxon>
        <taxon>Bacillota</taxon>
        <taxon>Bacilli</taxon>
        <taxon>Bacillales</taxon>
        <taxon>Paenibacillaceae</taxon>
        <taxon>Paenibacillus</taxon>
    </lineage>
</organism>
<dbReference type="EMBL" id="VSDO01000003">
    <property type="protein sequence ID" value="TYA12037.1"/>
    <property type="molecule type" value="Genomic_DNA"/>
</dbReference>
<dbReference type="OrthoDB" id="9759607at2"/>
<protein>
    <submittedName>
        <fullName evidence="5">Diguanylate cyclase</fullName>
    </submittedName>
</protein>
<dbReference type="CDD" id="cd00130">
    <property type="entry name" value="PAS"/>
    <property type="match status" value="1"/>
</dbReference>
<dbReference type="Gene3D" id="3.30.450.20">
    <property type="entry name" value="PAS domain"/>
    <property type="match status" value="1"/>
</dbReference>
<comment type="caution">
    <text evidence="5">The sequence shown here is derived from an EMBL/GenBank/DDBJ whole genome shotgun (WGS) entry which is preliminary data.</text>
</comment>
<dbReference type="CDD" id="cd01949">
    <property type="entry name" value="GGDEF"/>
    <property type="match status" value="1"/>
</dbReference>
<evidence type="ECO:0000313" key="5">
    <source>
        <dbReference type="EMBL" id="TYA12037.1"/>
    </source>
</evidence>
<dbReference type="InterPro" id="IPR013655">
    <property type="entry name" value="PAS_fold_3"/>
</dbReference>
<evidence type="ECO:0000256" key="1">
    <source>
        <dbReference type="SAM" id="Phobius"/>
    </source>
</evidence>
<dbReference type="Pfam" id="PF08447">
    <property type="entry name" value="PAS_3"/>
    <property type="match status" value="1"/>
</dbReference>
<dbReference type="SUPFAM" id="SSF55785">
    <property type="entry name" value="PYP-like sensor domain (PAS domain)"/>
    <property type="match status" value="1"/>
</dbReference>
<evidence type="ECO:0000259" key="2">
    <source>
        <dbReference type="PROSITE" id="PS50112"/>
    </source>
</evidence>
<accession>A0A5D0CT95</accession>
<dbReference type="NCBIfam" id="TIGR00254">
    <property type="entry name" value="GGDEF"/>
    <property type="match status" value="1"/>
</dbReference>
<dbReference type="InterPro" id="IPR035965">
    <property type="entry name" value="PAS-like_dom_sf"/>
</dbReference>
<dbReference type="NCBIfam" id="TIGR00229">
    <property type="entry name" value="sensory_box"/>
    <property type="match status" value="1"/>
</dbReference>
<feature type="domain" description="GGDEF" evidence="4">
    <location>
        <begin position="326"/>
        <end position="458"/>
    </location>
</feature>
<dbReference type="SMART" id="SM00086">
    <property type="entry name" value="PAC"/>
    <property type="match status" value="1"/>
</dbReference>
<dbReference type="PANTHER" id="PTHR44757">
    <property type="entry name" value="DIGUANYLATE CYCLASE DGCP"/>
    <property type="match status" value="1"/>
</dbReference>
<dbReference type="Proteomes" id="UP000325218">
    <property type="component" value="Unassembled WGS sequence"/>
</dbReference>
<gene>
    <name evidence="5" type="ORF">FRY98_14975</name>
</gene>
<dbReference type="SUPFAM" id="SSF55073">
    <property type="entry name" value="Nucleotide cyclase"/>
    <property type="match status" value="1"/>
</dbReference>
<dbReference type="InterPro" id="IPR052155">
    <property type="entry name" value="Biofilm_reg_signaling"/>
</dbReference>
<feature type="domain" description="PAC" evidence="3">
    <location>
        <begin position="245"/>
        <end position="297"/>
    </location>
</feature>
<dbReference type="InterPro" id="IPR001610">
    <property type="entry name" value="PAC"/>
</dbReference>
<dbReference type="InterPro" id="IPR000700">
    <property type="entry name" value="PAS-assoc_C"/>
</dbReference>
<feature type="transmembrane region" description="Helical" evidence="1">
    <location>
        <begin position="139"/>
        <end position="156"/>
    </location>
</feature>
<keyword evidence="6" id="KW-1185">Reference proteome</keyword>
<dbReference type="PROSITE" id="PS50887">
    <property type="entry name" value="GGDEF"/>
    <property type="match status" value="1"/>
</dbReference>